<dbReference type="EMBL" id="RQHW01000078">
    <property type="protein sequence ID" value="TGN17399.1"/>
    <property type="molecule type" value="Genomic_DNA"/>
</dbReference>
<comment type="caution">
    <text evidence="7">The sequence shown here is derived from an EMBL/GenBank/DDBJ whole genome shotgun (WGS) entry which is preliminary data.</text>
</comment>
<keyword evidence="2 5" id="KW-0812">Transmembrane</keyword>
<evidence type="ECO:0000256" key="5">
    <source>
        <dbReference type="SAM" id="Phobius"/>
    </source>
</evidence>
<dbReference type="RefSeq" id="WP_135761952.1">
    <property type="nucleotide sequence ID" value="NZ_RQHW01000078.1"/>
</dbReference>
<feature type="transmembrane region" description="Helical" evidence="5">
    <location>
        <begin position="83"/>
        <end position="103"/>
    </location>
</feature>
<dbReference type="Gene3D" id="1.20.1540.10">
    <property type="entry name" value="Rhomboid-like"/>
    <property type="match status" value="1"/>
</dbReference>
<keyword evidence="8" id="KW-1185">Reference proteome</keyword>
<dbReference type="GO" id="GO:0004252">
    <property type="term" value="F:serine-type endopeptidase activity"/>
    <property type="evidence" value="ECO:0007669"/>
    <property type="project" value="InterPro"/>
</dbReference>
<evidence type="ECO:0000259" key="6">
    <source>
        <dbReference type="Pfam" id="PF01694"/>
    </source>
</evidence>
<feature type="domain" description="Peptidase S54 rhomboid" evidence="6">
    <location>
        <begin position="46"/>
        <end position="193"/>
    </location>
</feature>
<protein>
    <submittedName>
        <fullName evidence="7">Rhomboid family intramembrane serine protease</fullName>
    </submittedName>
</protein>
<dbReference type="GO" id="GO:0016020">
    <property type="term" value="C:membrane"/>
    <property type="evidence" value="ECO:0007669"/>
    <property type="project" value="UniProtKB-SubCell"/>
</dbReference>
<dbReference type="SUPFAM" id="SSF144091">
    <property type="entry name" value="Rhomboid-like"/>
    <property type="match status" value="1"/>
</dbReference>
<accession>A0A4R9LWZ3</accession>
<evidence type="ECO:0000256" key="3">
    <source>
        <dbReference type="ARBA" id="ARBA00022989"/>
    </source>
</evidence>
<gene>
    <name evidence="7" type="ORF">EHS15_17855</name>
</gene>
<name>A0A4R9LWZ3_9LEPT</name>
<keyword evidence="3 5" id="KW-1133">Transmembrane helix</keyword>
<feature type="transmembrane region" description="Helical" evidence="5">
    <location>
        <begin position="109"/>
        <end position="129"/>
    </location>
</feature>
<dbReference type="GO" id="GO:0006508">
    <property type="term" value="P:proteolysis"/>
    <property type="evidence" value="ECO:0007669"/>
    <property type="project" value="UniProtKB-KW"/>
</dbReference>
<keyword evidence="7" id="KW-0645">Protease</keyword>
<dbReference type="PANTHER" id="PTHR43066:SF11">
    <property type="entry name" value="PEPTIDASE S54 RHOMBOID DOMAIN-CONTAINING PROTEIN"/>
    <property type="match status" value="1"/>
</dbReference>
<dbReference type="PANTHER" id="PTHR43066">
    <property type="entry name" value="RHOMBOID-RELATED PROTEIN"/>
    <property type="match status" value="1"/>
</dbReference>
<evidence type="ECO:0000256" key="2">
    <source>
        <dbReference type="ARBA" id="ARBA00022692"/>
    </source>
</evidence>
<feature type="transmembrane region" description="Helical" evidence="5">
    <location>
        <begin position="12"/>
        <end position="33"/>
    </location>
</feature>
<dbReference type="AlphaFoldDB" id="A0A4R9LWZ3"/>
<organism evidence="7 8">
    <name type="scientific">Leptospira idonii</name>
    <dbReference type="NCBI Taxonomy" id="1193500"/>
    <lineage>
        <taxon>Bacteria</taxon>
        <taxon>Pseudomonadati</taxon>
        <taxon>Spirochaetota</taxon>
        <taxon>Spirochaetia</taxon>
        <taxon>Leptospirales</taxon>
        <taxon>Leptospiraceae</taxon>
        <taxon>Leptospira</taxon>
    </lineage>
</organism>
<dbReference type="OrthoDB" id="9813074at2"/>
<dbReference type="Proteomes" id="UP000298058">
    <property type="component" value="Unassembled WGS sequence"/>
</dbReference>
<keyword evidence="4 5" id="KW-0472">Membrane</keyword>
<feature type="transmembrane region" description="Helical" evidence="5">
    <location>
        <begin position="53"/>
        <end position="71"/>
    </location>
</feature>
<dbReference type="InterPro" id="IPR035952">
    <property type="entry name" value="Rhomboid-like_sf"/>
</dbReference>
<evidence type="ECO:0000256" key="4">
    <source>
        <dbReference type="ARBA" id="ARBA00023136"/>
    </source>
</evidence>
<reference evidence="7" key="1">
    <citation type="journal article" date="2019" name="PLoS Negl. Trop. Dis.">
        <title>Revisiting the worldwide diversity of Leptospira species in the environment.</title>
        <authorList>
            <person name="Vincent A.T."/>
            <person name="Schiettekatte O."/>
            <person name="Bourhy P."/>
            <person name="Veyrier F.J."/>
            <person name="Picardeau M."/>
        </authorList>
    </citation>
    <scope>NUCLEOTIDE SEQUENCE [LARGE SCALE GENOMIC DNA]</scope>
    <source>
        <strain evidence="7">201300427</strain>
    </source>
</reference>
<dbReference type="Pfam" id="PF01694">
    <property type="entry name" value="Rhomboid"/>
    <property type="match status" value="1"/>
</dbReference>
<comment type="subcellular location">
    <subcellularLocation>
        <location evidence="1">Membrane</location>
        <topology evidence="1">Multi-pass membrane protein</topology>
    </subcellularLocation>
</comment>
<keyword evidence="7" id="KW-0378">Hydrolase</keyword>
<feature type="transmembrane region" description="Helical" evidence="5">
    <location>
        <begin position="174"/>
        <end position="198"/>
    </location>
</feature>
<evidence type="ECO:0000256" key="1">
    <source>
        <dbReference type="ARBA" id="ARBA00004141"/>
    </source>
</evidence>
<evidence type="ECO:0000313" key="8">
    <source>
        <dbReference type="Proteomes" id="UP000298058"/>
    </source>
</evidence>
<evidence type="ECO:0000313" key="7">
    <source>
        <dbReference type="EMBL" id="TGN17399.1"/>
    </source>
</evidence>
<dbReference type="InterPro" id="IPR022764">
    <property type="entry name" value="Peptidase_S54_rhomboid_dom"/>
</dbReference>
<sequence>MFIIEKANHRSITPFVTFFLILIWIFVFFTNVFRLDLFQASKEVDLHSLVTNIFFHKSFWEILINCIYFYMYGDNIEDVLGHFLFIIVLVFLSIFVNLSYVLLNWNSTLPILGASGVVSGILGMYIVFFPKVKTTLITKKFMFSDLPVVTSLIFWVPYQFIVMFWEMQANETAYVFYSHVVGFMLGFSLAHCFLFFGWRDRHKESIRFSTGNLKTVLCPSCSAPKVIPSYGRYKCSSCESEYYFDRKGSRILF</sequence>
<proteinExistence type="predicted"/>
<feature type="transmembrane region" description="Helical" evidence="5">
    <location>
        <begin position="141"/>
        <end position="162"/>
    </location>
</feature>